<keyword evidence="2" id="KW-1185">Reference proteome</keyword>
<name>A0A4R1AU81_9BACI</name>
<comment type="caution">
    <text evidence="1">The sequence shown here is derived from an EMBL/GenBank/DDBJ whole genome shotgun (WGS) entry which is preliminary data.</text>
</comment>
<sequence length="76" mass="8792">MKPTLFGKATVIFSKEFDHTDKNLAYLETGYLVSDEITEKVEIVFTNSLGQRTVFKADDWNTRLLEMYDEDGLPVR</sequence>
<reference evidence="1 2" key="1">
    <citation type="submission" date="2019-03" db="EMBL/GenBank/DDBJ databases">
        <authorList>
            <person name="Jensen L."/>
            <person name="Storgaard J."/>
            <person name="Sulaj E."/>
            <person name="Schramm A."/>
            <person name="Marshall I.P.G."/>
        </authorList>
    </citation>
    <scope>NUCLEOTIDE SEQUENCE [LARGE SCALE GENOMIC DNA]</scope>
    <source>
        <strain evidence="1 2">2017H2G3</strain>
    </source>
</reference>
<evidence type="ECO:0000313" key="2">
    <source>
        <dbReference type="Proteomes" id="UP000293846"/>
    </source>
</evidence>
<organism evidence="1 2">
    <name type="scientific">Cytobacillus praedii</name>
    <dbReference type="NCBI Taxonomy" id="1742358"/>
    <lineage>
        <taxon>Bacteria</taxon>
        <taxon>Bacillati</taxon>
        <taxon>Bacillota</taxon>
        <taxon>Bacilli</taxon>
        <taxon>Bacillales</taxon>
        <taxon>Bacillaceae</taxon>
        <taxon>Cytobacillus</taxon>
    </lineage>
</organism>
<dbReference type="AlphaFoldDB" id="A0A4R1AU81"/>
<dbReference type="RefSeq" id="WP_131239569.1">
    <property type="nucleotide sequence ID" value="NZ_SJTH01000107.1"/>
</dbReference>
<dbReference type="Proteomes" id="UP000293846">
    <property type="component" value="Unassembled WGS sequence"/>
</dbReference>
<dbReference type="OrthoDB" id="9944546at2"/>
<gene>
    <name evidence="1" type="ORF">E0Y62_26645</name>
</gene>
<protein>
    <submittedName>
        <fullName evidence="1">Uncharacterized protein</fullName>
    </submittedName>
</protein>
<evidence type="ECO:0000313" key="1">
    <source>
        <dbReference type="EMBL" id="TCJ00490.1"/>
    </source>
</evidence>
<accession>A0A4R1AU81</accession>
<dbReference type="EMBL" id="SJTH01000107">
    <property type="protein sequence ID" value="TCJ00490.1"/>
    <property type="molecule type" value="Genomic_DNA"/>
</dbReference>
<proteinExistence type="predicted"/>